<comment type="caution">
    <text evidence="1">The sequence shown here is derived from an EMBL/GenBank/DDBJ whole genome shotgun (WGS) entry which is preliminary data.</text>
</comment>
<name>A0ABR2VMG1_9FUNG</name>
<keyword evidence="2" id="KW-1185">Reference proteome</keyword>
<dbReference type="InterPro" id="IPR029063">
    <property type="entry name" value="SAM-dependent_MTases_sf"/>
</dbReference>
<protein>
    <submittedName>
        <fullName evidence="1">Uncharacterized protein</fullName>
    </submittedName>
</protein>
<proteinExistence type="predicted"/>
<gene>
    <name evidence="1" type="ORF">K7432_015967</name>
</gene>
<sequence>MLSHSSKVQRKNPLVVHDISVEGCSYNNNEVLLFDCSFEVLTSLGTLWPQRYDLIIAGHSLYFVKDLFKSLDVMLKQLIVPSGCVLITHTTPADFQCSEAVANINGSRPLHHVQITQEICNVLDGNQHFGVTSIAELSSKQYVIQTQVNDLFVDISECLTPDNKDKGLELGLMSFLFGIDFRSAGPVVLEQMRAILRRHAINIQKGKWILWQPEAIIAVNIHRRNIF</sequence>
<accession>A0ABR2VMG1</accession>
<dbReference type="Gene3D" id="3.40.50.150">
    <property type="entry name" value="Vaccinia Virus protein VP39"/>
    <property type="match status" value="1"/>
</dbReference>
<dbReference type="Proteomes" id="UP001479436">
    <property type="component" value="Unassembled WGS sequence"/>
</dbReference>
<evidence type="ECO:0000313" key="1">
    <source>
        <dbReference type="EMBL" id="KAK9680353.1"/>
    </source>
</evidence>
<reference evidence="1 2" key="1">
    <citation type="submission" date="2023-04" db="EMBL/GenBank/DDBJ databases">
        <title>Genome of Basidiobolus ranarum AG-B5.</title>
        <authorList>
            <person name="Stajich J.E."/>
            <person name="Carter-House D."/>
            <person name="Gryganskyi A."/>
        </authorList>
    </citation>
    <scope>NUCLEOTIDE SEQUENCE [LARGE SCALE GENOMIC DNA]</scope>
    <source>
        <strain evidence="1 2">AG-B5</strain>
    </source>
</reference>
<evidence type="ECO:0000313" key="2">
    <source>
        <dbReference type="Proteomes" id="UP001479436"/>
    </source>
</evidence>
<organism evidence="1 2">
    <name type="scientific">Basidiobolus ranarum</name>
    <dbReference type="NCBI Taxonomy" id="34480"/>
    <lineage>
        <taxon>Eukaryota</taxon>
        <taxon>Fungi</taxon>
        <taxon>Fungi incertae sedis</taxon>
        <taxon>Zoopagomycota</taxon>
        <taxon>Entomophthoromycotina</taxon>
        <taxon>Basidiobolomycetes</taxon>
        <taxon>Basidiobolales</taxon>
        <taxon>Basidiobolaceae</taxon>
        <taxon>Basidiobolus</taxon>
    </lineage>
</organism>
<dbReference type="EMBL" id="JASJQH010009259">
    <property type="protein sequence ID" value="KAK9680353.1"/>
    <property type="molecule type" value="Genomic_DNA"/>
</dbReference>
<dbReference type="SUPFAM" id="SSF53335">
    <property type="entry name" value="S-adenosyl-L-methionine-dependent methyltransferases"/>
    <property type="match status" value="1"/>
</dbReference>